<dbReference type="SUPFAM" id="SSF54427">
    <property type="entry name" value="NTF2-like"/>
    <property type="match status" value="1"/>
</dbReference>
<dbReference type="GO" id="GO:0019380">
    <property type="term" value="P:3-phenylpropionate catabolic process"/>
    <property type="evidence" value="ECO:0007669"/>
    <property type="project" value="TreeGrafter"/>
</dbReference>
<evidence type="ECO:0000256" key="2">
    <source>
        <dbReference type="ARBA" id="ARBA00023002"/>
    </source>
</evidence>
<dbReference type="InterPro" id="IPR032710">
    <property type="entry name" value="NTF2-like_dom_sf"/>
</dbReference>
<dbReference type="InterPro" id="IPR000391">
    <property type="entry name" value="Rng_hydr_dOase-bsu"/>
</dbReference>
<protein>
    <submittedName>
        <fullName evidence="3">Benzoate 1,2-dioxygenase hydroxylase component beta subunit</fullName>
    </submittedName>
</protein>
<reference evidence="3" key="1">
    <citation type="journal article" date="2016" name="Appl. Environ. Microbiol.">
        <title>Functional Metagenomics of a Biostimulated Petroleum-Contaminated Soil Reveals an Extraordinary Diversity of Extradiol Dioxygenases.</title>
        <authorList>
            <person name="Terron-Gonzalez L."/>
            <person name="Martin-Cabello G."/>
            <person name="Ferrer M."/>
            <person name="Santero E."/>
        </authorList>
    </citation>
    <scope>NUCLEOTIDE SEQUENCE</scope>
</reference>
<comment type="similarity">
    <text evidence="1">Belongs to the bacterial ring-hydroxylating dioxygenase beta subunit family.</text>
</comment>
<sequence length="157" mass="18080">MPVDRHHVESFLYREARLMDTHAYDEWLALWTDDALYWAPSNDDDIDPQRHVSIIYENKARMEDRIRRLKSGAAYAQDPKSRLSRVIANVDIEEGANGDVTVHSVFNLTALRRSRIDIFAGRATHTLRPDGDSFKIAAKKVMLINNDEVINNLTFLI</sequence>
<keyword evidence="3" id="KW-0223">Dioxygenase</keyword>
<dbReference type="CDD" id="cd00667">
    <property type="entry name" value="ring_hydroxylating_dioxygenases_beta"/>
    <property type="match status" value="1"/>
</dbReference>
<dbReference type="PANTHER" id="PTHR41534:SF2">
    <property type="entry name" value="3-PHENYLPROPIONATE_CINNAMIC ACID DIOXYGENASE SUBUNIT BETA"/>
    <property type="match status" value="1"/>
</dbReference>
<dbReference type="GO" id="GO:0051213">
    <property type="term" value="F:dioxygenase activity"/>
    <property type="evidence" value="ECO:0007669"/>
    <property type="project" value="UniProtKB-KW"/>
</dbReference>
<keyword evidence="2" id="KW-0560">Oxidoreductase</keyword>
<evidence type="ECO:0000256" key="1">
    <source>
        <dbReference type="ARBA" id="ARBA00009570"/>
    </source>
</evidence>
<dbReference type="PANTHER" id="PTHR41534">
    <property type="entry name" value="BLR3401 PROTEIN"/>
    <property type="match status" value="1"/>
</dbReference>
<name>A0A126SY23_9BACT</name>
<proteinExistence type="inferred from homology"/>
<organism evidence="3">
    <name type="scientific">uncultured bacterium UPO45</name>
    <dbReference type="NCBI Taxonomy" id="1776970"/>
    <lineage>
        <taxon>Bacteria</taxon>
        <taxon>environmental samples</taxon>
    </lineage>
</organism>
<dbReference type="EMBL" id="KU144973">
    <property type="protein sequence ID" value="AMK59210.1"/>
    <property type="molecule type" value="Genomic_DNA"/>
</dbReference>
<dbReference type="AlphaFoldDB" id="A0A126SY23"/>
<accession>A0A126SY23</accession>
<evidence type="ECO:0000313" key="3">
    <source>
        <dbReference type="EMBL" id="AMK59210.1"/>
    </source>
</evidence>
<dbReference type="Gene3D" id="3.10.450.50">
    <property type="match status" value="1"/>
</dbReference>
<dbReference type="Pfam" id="PF00866">
    <property type="entry name" value="Ring_hydroxyl_B"/>
    <property type="match status" value="1"/>
</dbReference>